<evidence type="ECO:0000256" key="1">
    <source>
        <dbReference type="ARBA" id="ARBA00022559"/>
    </source>
</evidence>
<dbReference type="GO" id="GO:0045454">
    <property type="term" value="P:cell redox homeostasis"/>
    <property type="evidence" value="ECO:0007669"/>
    <property type="project" value="TreeGrafter"/>
</dbReference>
<evidence type="ECO:0000256" key="3">
    <source>
        <dbReference type="ARBA" id="ARBA00023002"/>
    </source>
</evidence>
<sequence length="192" mass="21149">MEETRKDLLADLKIEDALYPSLEALVKGEHKYIRDLRINLKNALQSESLGGKKNAYLIALAVAVNEKNRVLAEAFTELAKTEGATQSEIAEIHAIASLLASLNVFYRFRHFSSNKSYEDMPAGIKMTIMARPGLGKQFFELVALAVSAVNGCETCVNNHEKSVRQEGASEQTIFDAIRLASIVKGLTISFQS</sequence>
<feature type="disulfide bond" description="Interchain (with AhpC); in linked form" evidence="6">
    <location>
        <position position="155"/>
    </location>
</feature>
<keyword evidence="5 6" id="KW-0676">Redox-active center</keyword>
<feature type="active site" description="Proton donor" evidence="6">
    <location>
        <position position="152"/>
    </location>
</feature>
<proteinExistence type="inferred from homology"/>
<dbReference type="EC" id="1.11.1.28" evidence="6"/>
<accession>B3QWF3</accession>
<comment type="similarity">
    <text evidence="6">Belongs to the AhpD family.</text>
</comment>
<reference evidence="8 9" key="1">
    <citation type="submission" date="2008-06" db="EMBL/GenBank/DDBJ databases">
        <title>Complete sequence of Chloroherpeton thalassium ATCC 35110.</title>
        <authorList>
            <consortium name="US DOE Joint Genome Institute"/>
            <person name="Lucas S."/>
            <person name="Copeland A."/>
            <person name="Lapidus A."/>
            <person name="Glavina del Rio T."/>
            <person name="Dalin E."/>
            <person name="Tice H."/>
            <person name="Bruce D."/>
            <person name="Goodwin L."/>
            <person name="Pitluck S."/>
            <person name="Schmutz J."/>
            <person name="Larimer F."/>
            <person name="Land M."/>
            <person name="Hauser L."/>
            <person name="Kyrpides N."/>
            <person name="Mikhailova N."/>
            <person name="Liu Z."/>
            <person name="Li T."/>
            <person name="Zhao F."/>
            <person name="Overmann J."/>
            <person name="Bryant D.A."/>
            <person name="Richardson P."/>
        </authorList>
    </citation>
    <scope>NUCLEOTIDE SEQUENCE [LARGE SCALE GENOMIC DNA]</scope>
    <source>
        <strain evidence="9">ATCC 35110 / GB-78</strain>
    </source>
</reference>
<keyword evidence="9" id="KW-1185">Reference proteome</keyword>
<dbReference type="GO" id="GO:0051920">
    <property type="term" value="F:peroxiredoxin activity"/>
    <property type="evidence" value="ECO:0007669"/>
    <property type="project" value="InterPro"/>
</dbReference>
<dbReference type="PANTHER" id="PTHR33930">
    <property type="entry name" value="ALKYL HYDROPEROXIDE REDUCTASE AHPD"/>
    <property type="match status" value="1"/>
</dbReference>
<dbReference type="InterPro" id="IPR003779">
    <property type="entry name" value="CMD-like"/>
</dbReference>
<dbReference type="GO" id="GO:0006979">
    <property type="term" value="P:response to oxidative stress"/>
    <property type="evidence" value="ECO:0007669"/>
    <property type="project" value="InterPro"/>
</dbReference>
<dbReference type="SUPFAM" id="SSF69118">
    <property type="entry name" value="AhpD-like"/>
    <property type="match status" value="1"/>
</dbReference>
<keyword evidence="4 6" id="KW-1015">Disulfide bond</keyword>
<evidence type="ECO:0000313" key="9">
    <source>
        <dbReference type="Proteomes" id="UP000001208"/>
    </source>
</evidence>
<dbReference type="RefSeq" id="WP_012500796.1">
    <property type="nucleotide sequence ID" value="NC_011026.1"/>
</dbReference>
<protein>
    <recommendedName>
        <fullName evidence="6">Alkyl hydroperoxide reductase AhpD</fullName>
        <ecNumber evidence="6">1.11.1.28</ecNumber>
    </recommendedName>
    <alternativeName>
        <fullName evidence="6">Alkylhydroperoxidase AhpD</fullName>
    </alternativeName>
</protein>
<comment type="function">
    <text evidence="6">Antioxidant protein with alkyl hydroperoxidase activity. Required for the reduction of the AhpC active site cysteine residues and for the regeneration of the AhpC enzyme activity.</text>
</comment>
<evidence type="ECO:0000259" key="7">
    <source>
        <dbReference type="Pfam" id="PF02627"/>
    </source>
</evidence>
<dbReference type="InterPro" id="IPR004675">
    <property type="entry name" value="AhpD_core"/>
</dbReference>
<evidence type="ECO:0000313" key="8">
    <source>
        <dbReference type="EMBL" id="ACF14713.1"/>
    </source>
</evidence>
<feature type="disulfide bond" evidence="6">
    <location>
        <begin position="152"/>
        <end position="155"/>
    </location>
</feature>
<evidence type="ECO:0000256" key="5">
    <source>
        <dbReference type="ARBA" id="ARBA00023284"/>
    </source>
</evidence>
<evidence type="ECO:0000256" key="4">
    <source>
        <dbReference type="ARBA" id="ARBA00023157"/>
    </source>
</evidence>
<gene>
    <name evidence="6" type="primary">ahpD</name>
    <name evidence="8" type="ordered locus">Ctha_2262</name>
</gene>
<dbReference type="AlphaFoldDB" id="B3QWF3"/>
<feature type="domain" description="Carboxymuconolactone decarboxylase-like" evidence="7">
    <location>
        <begin position="122"/>
        <end position="185"/>
    </location>
</feature>
<dbReference type="GO" id="GO:0015036">
    <property type="term" value="F:disulfide oxidoreductase activity"/>
    <property type="evidence" value="ECO:0007669"/>
    <property type="project" value="TreeGrafter"/>
</dbReference>
<feature type="active site" description="Cysteine sulfenic acid (-SOH) intermediate" evidence="6">
    <location>
        <position position="155"/>
    </location>
</feature>
<comment type="catalytic activity">
    <reaction evidence="6">
        <text>N(6)-[(R)-dihydrolipoyl]-L-lysyl-[lipoyl-carrier protein] + a hydroperoxide = N(6)-[(R)-lipoyl]-L-lysyl-[lipoyl-carrier protein] + an alcohol + H2O</text>
        <dbReference type="Rhea" id="RHEA:62636"/>
        <dbReference type="Rhea" id="RHEA-COMP:10502"/>
        <dbReference type="Rhea" id="RHEA-COMP:16355"/>
        <dbReference type="ChEBI" id="CHEBI:15377"/>
        <dbReference type="ChEBI" id="CHEBI:30879"/>
        <dbReference type="ChEBI" id="CHEBI:35924"/>
        <dbReference type="ChEBI" id="CHEBI:83099"/>
        <dbReference type="ChEBI" id="CHEBI:83100"/>
        <dbReference type="EC" id="1.11.1.28"/>
    </reaction>
</comment>
<dbReference type="eggNOG" id="COG2128">
    <property type="taxonomic scope" value="Bacteria"/>
</dbReference>
<dbReference type="Gene3D" id="1.20.1290.10">
    <property type="entry name" value="AhpD-like"/>
    <property type="match status" value="1"/>
</dbReference>
<keyword evidence="2 6" id="KW-0049">Antioxidant</keyword>
<dbReference type="PANTHER" id="PTHR33930:SF7">
    <property type="entry name" value="ALKYL HYDROPEROXIDE REDUCTASE AHPD"/>
    <property type="match status" value="1"/>
</dbReference>
<dbReference type="EMBL" id="CP001100">
    <property type="protein sequence ID" value="ACF14713.1"/>
    <property type="molecule type" value="Genomic_DNA"/>
</dbReference>
<dbReference type="InterPro" id="IPR029032">
    <property type="entry name" value="AhpD-like"/>
</dbReference>
<dbReference type="InterPro" id="IPR004674">
    <property type="entry name" value="AhpD"/>
</dbReference>
<evidence type="ECO:0000256" key="2">
    <source>
        <dbReference type="ARBA" id="ARBA00022862"/>
    </source>
</evidence>
<dbReference type="Proteomes" id="UP000001208">
    <property type="component" value="Chromosome"/>
</dbReference>
<dbReference type="KEGG" id="cts:Ctha_2262"/>
<dbReference type="STRING" id="517418.Ctha_2262"/>
<dbReference type="GO" id="GO:0032843">
    <property type="term" value="F:hydroperoxide reductase activity"/>
    <property type="evidence" value="ECO:0007669"/>
    <property type="project" value="InterPro"/>
</dbReference>
<name>B3QWF3_CHLT3</name>
<dbReference type="HOGENOM" id="CLU_105328_0_0_10"/>
<organism evidence="8 9">
    <name type="scientific">Chloroherpeton thalassium (strain ATCC 35110 / GB-78)</name>
    <dbReference type="NCBI Taxonomy" id="517418"/>
    <lineage>
        <taxon>Bacteria</taxon>
        <taxon>Pseudomonadati</taxon>
        <taxon>Chlorobiota</taxon>
        <taxon>Chlorobiia</taxon>
        <taxon>Chlorobiales</taxon>
        <taxon>Chloroherpetonaceae</taxon>
        <taxon>Chloroherpeton</taxon>
    </lineage>
</organism>
<dbReference type="NCBIfam" id="TIGR00778">
    <property type="entry name" value="ahpD_dom"/>
    <property type="match status" value="1"/>
</dbReference>
<dbReference type="HAMAP" id="MF_01676">
    <property type="entry name" value="AhpD"/>
    <property type="match status" value="1"/>
</dbReference>
<keyword evidence="1 6" id="KW-0575">Peroxidase</keyword>
<dbReference type="Pfam" id="PF02627">
    <property type="entry name" value="CMD"/>
    <property type="match status" value="1"/>
</dbReference>
<evidence type="ECO:0000256" key="6">
    <source>
        <dbReference type="HAMAP-Rule" id="MF_01676"/>
    </source>
</evidence>
<keyword evidence="3 6" id="KW-0560">Oxidoreductase</keyword>
<dbReference type="OrthoDB" id="9801997at2"/>